<evidence type="ECO:0000256" key="10">
    <source>
        <dbReference type="ARBA" id="ARBA00022705"/>
    </source>
</evidence>
<gene>
    <name evidence="30" type="ORF">HPP92_019175</name>
</gene>
<proteinExistence type="inferred from homology"/>
<evidence type="ECO:0000256" key="1">
    <source>
        <dbReference type="ARBA" id="ARBA00004123"/>
    </source>
</evidence>
<keyword evidence="13" id="KW-0418">Kinase</keyword>
<organism evidence="30 31">
    <name type="scientific">Vanilla planifolia</name>
    <name type="common">Vanilla</name>
    <dbReference type="NCBI Taxonomy" id="51239"/>
    <lineage>
        <taxon>Eukaryota</taxon>
        <taxon>Viridiplantae</taxon>
        <taxon>Streptophyta</taxon>
        <taxon>Embryophyta</taxon>
        <taxon>Tracheophyta</taxon>
        <taxon>Spermatophyta</taxon>
        <taxon>Magnoliopsida</taxon>
        <taxon>Liliopsida</taxon>
        <taxon>Asparagales</taxon>
        <taxon>Orchidaceae</taxon>
        <taxon>Vanilloideae</taxon>
        <taxon>Vanilleae</taxon>
        <taxon>Vanilla</taxon>
    </lineage>
</organism>
<dbReference type="GO" id="GO:0016787">
    <property type="term" value="F:hydrolase activity"/>
    <property type="evidence" value="ECO:0007669"/>
    <property type="project" value="UniProtKB-KW"/>
</dbReference>
<evidence type="ECO:0000256" key="18">
    <source>
        <dbReference type="ARBA" id="ARBA00023125"/>
    </source>
</evidence>
<dbReference type="InterPro" id="IPR001245">
    <property type="entry name" value="Ser-Thr/Tyr_kinase_cat_dom"/>
</dbReference>
<evidence type="ECO:0000256" key="5">
    <source>
        <dbReference type="ARBA" id="ARBA00022527"/>
    </source>
</evidence>
<dbReference type="GO" id="GO:0005524">
    <property type="term" value="F:ATP binding"/>
    <property type="evidence" value="ECO:0007669"/>
    <property type="project" value="UniProtKB-UniRule"/>
</dbReference>
<dbReference type="InterPro" id="IPR024788">
    <property type="entry name" value="Malectin-like_Carb-bd_dom"/>
</dbReference>
<comment type="catalytic activity">
    <reaction evidence="25">
        <text>L-seryl-[protein] + ATP = O-phospho-L-seryl-[protein] + ADP + H(+)</text>
        <dbReference type="Rhea" id="RHEA:17989"/>
        <dbReference type="Rhea" id="RHEA-COMP:9863"/>
        <dbReference type="Rhea" id="RHEA-COMP:11604"/>
        <dbReference type="ChEBI" id="CHEBI:15378"/>
        <dbReference type="ChEBI" id="CHEBI:29999"/>
        <dbReference type="ChEBI" id="CHEBI:30616"/>
        <dbReference type="ChEBI" id="CHEBI:83421"/>
        <dbReference type="ChEBI" id="CHEBI:456216"/>
        <dbReference type="EC" id="2.7.11.1"/>
    </reaction>
</comment>
<dbReference type="Pfam" id="PF13855">
    <property type="entry name" value="LRR_8"/>
    <property type="match status" value="1"/>
</dbReference>
<dbReference type="GO" id="GO:0006270">
    <property type="term" value="P:DNA replication initiation"/>
    <property type="evidence" value="ECO:0007669"/>
    <property type="project" value="InterPro"/>
</dbReference>
<dbReference type="InterPro" id="IPR011009">
    <property type="entry name" value="Kinase-like_dom_sf"/>
</dbReference>
<evidence type="ECO:0000256" key="7">
    <source>
        <dbReference type="ARBA" id="ARBA00022614"/>
    </source>
</evidence>
<evidence type="ECO:0000256" key="17">
    <source>
        <dbReference type="ARBA" id="ARBA00022989"/>
    </source>
</evidence>
<keyword evidence="11" id="KW-0677">Repeat</keyword>
<keyword evidence="18" id="KW-0238">DNA-binding</keyword>
<evidence type="ECO:0000256" key="3">
    <source>
        <dbReference type="ARBA" id="ARBA00008010"/>
    </source>
</evidence>
<dbReference type="Pfam" id="PF07714">
    <property type="entry name" value="PK_Tyr_Ser-Thr"/>
    <property type="match status" value="1"/>
</dbReference>
<dbReference type="FunFam" id="3.30.1640.10:FF:000012">
    <property type="entry name" value="DNA helicase"/>
    <property type="match status" value="1"/>
</dbReference>
<keyword evidence="8" id="KW-0808">Transferase</keyword>
<dbReference type="GO" id="GO:0042555">
    <property type="term" value="C:MCM complex"/>
    <property type="evidence" value="ECO:0007669"/>
    <property type="project" value="InterPro"/>
</dbReference>
<comment type="caution">
    <text evidence="30">The sequence shown here is derived from an EMBL/GenBank/DDBJ whole genome shotgun (WGS) entry which is preliminary data.</text>
</comment>
<dbReference type="Pfam" id="PF14551">
    <property type="entry name" value="MCM_N"/>
    <property type="match status" value="1"/>
</dbReference>
<evidence type="ECO:0000256" key="27">
    <source>
        <dbReference type="SAM" id="Phobius"/>
    </source>
</evidence>
<dbReference type="InterPro" id="IPR012340">
    <property type="entry name" value="NA-bd_OB-fold"/>
</dbReference>
<evidence type="ECO:0000256" key="11">
    <source>
        <dbReference type="ARBA" id="ARBA00022737"/>
    </source>
</evidence>
<dbReference type="EMBL" id="JADCNL010000009">
    <property type="protein sequence ID" value="KAG0467595.1"/>
    <property type="molecule type" value="Genomic_DNA"/>
</dbReference>
<evidence type="ECO:0000256" key="26">
    <source>
        <dbReference type="PROSITE-ProRule" id="PRU10141"/>
    </source>
</evidence>
<dbReference type="SMART" id="SM00350">
    <property type="entry name" value="MCM"/>
    <property type="match status" value="1"/>
</dbReference>
<keyword evidence="14" id="KW-0378">Hydrolase</keyword>
<evidence type="ECO:0000256" key="24">
    <source>
        <dbReference type="ARBA" id="ARBA00047995"/>
    </source>
</evidence>
<dbReference type="InterPro" id="IPR001208">
    <property type="entry name" value="MCM_dom"/>
</dbReference>
<keyword evidence="15" id="KW-0347">Helicase</keyword>
<dbReference type="GO" id="GO:0003677">
    <property type="term" value="F:DNA binding"/>
    <property type="evidence" value="ECO:0007669"/>
    <property type="project" value="UniProtKB-KW"/>
</dbReference>
<keyword evidence="21" id="KW-0539">Nucleus</keyword>
<evidence type="ECO:0000259" key="29">
    <source>
        <dbReference type="PROSITE" id="PS50051"/>
    </source>
</evidence>
<dbReference type="InterPro" id="IPR031327">
    <property type="entry name" value="MCM"/>
</dbReference>
<evidence type="ECO:0000256" key="23">
    <source>
        <dbReference type="ARBA" id="ARBA00047899"/>
    </source>
</evidence>
<dbReference type="InterPro" id="IPR008271">
    <property type="entry name" value="Ser/Thr_kinase_AS"/>
</dbReference>
<dbReference type="GO" id="GO:0003678">
    <property type="term" value="F:DNA helicase activity"/>
    <property type="evidence" value="ECO:0007669"/>
    <property type="project" value="UniProtKB-EC"/>
</dbReference>
<dbReference type="FunFam" id="3.80.10.10:FF:000383">
    <property type="entry name" value="Leucine-rich repeat receptor protein kinase EMS1"/>
    <property type="match status" value="1"/>
</dbReference>
<dbReference type="FunFam" id="1.10.510.10:FF:000146">
    <property type="entry name" value="LRR receptor-like serine/threonine-protein kinase IOS1"/>
    <property type="match status" value="1"/>
</dbReference>
<dbReference type="InterPro" id="IPR027925">
    <property type="entry name" value="MCM_N"/>
</dbReference>
<dbReference type="GO" id="GO:0004674">
    <property type="term" value="F:protein serine/threonine kinase activity"/>
    <property type="evidence" value="ECO:0007669"/>
    <property type="project" value="UniProtKB-KW"/>
</dbReference>
<evidence type="ECO:0000256" key="9">
    <source>
        <dbReference type="ARBA" id="ARBA00022692"/>
    </source>
</evidence>
<evidence type="ECO:0000256" key="4">
    <source>
        <dbReference type="ARBA" id="ARBA00008171"/>
    </source>
</evidence>
<comment type="catalytic activity">
    <reaction evidence="23">
        <text>L-threonyl-[protein] + ATP = O-phospho-L-threonyl-[protein] + ADP + H(+)</text>
        <dbReference type="Rhea" id="RHEA:46608"/>
        <dbReference type="Rhea" id="RHEA-COMP:11060"/>
        <dbReference type="Rhea" id="RHEA-COMP:11605"/>
        <dbReference type="ChEBI" id="CHEBI:15378"/>
        <dbReference type="ChEBI" id="CHEBI:30013"/>
        <dbReference type="ChEBI" id="CHEBI:30616"/>
        <dbReference type="ChEBI" id="CHEBI:61977"/>
        <dbReference type="ChEBI" id="CHEBI:456216"/>
        <dbReference type="EC" id="2.7.11.1"/>
    </reaction>
</comment>
<comment type="catalytic activity">
    <reaction evidence="24">
        <text>ATP + H2O = ADP + phosphate + H(+)</text>
        <dbReference type="Rhea" id="RHEA:13065"/>
        <dbReference type="ChEBI" id="CHEBI:15377"/>
        <dbReference type="ChEBI" id="CHEBI:15378"/>
        <dbReference type="ChEBI" id="CHEBI:30616"/>
        <dbReference type="ChEBI" id="CHEBI:43474"/>
        <dbReference type="ChEBI" id="CHEBI:456216"/>
        <dbReference type="EC" id="3.6.4.12"/>
    </reaction>
</comment>
<dbReference type="SMART" id="SM00220">
    <property type="entry name" value="S_TKc"/>
    <property type="match status" value="1"/>
</dbReference>
<sequence length="1569" mass="174620">MDVNEEVMTANKRAFLDFLDQDVGKGFYVKAIRDMIQNKRHRLIIGMDDLRSYSLDLARRLIRTPGEYIQPISDALTEVTRNLDPKFLKEGERVLVGFSGPFGFHRVTPRDLMSSFIGSMVCVEGIVTKCSLVRPKLVKSVHYCPTTSQFTSREYRDITSMIGLPTGSVYPTRDDNGNLLVTEYGLCEYKDHQTLSMQEVPESSAPGQLPRTVDVIVEDDLVDSCKPGDRVSIVGIYKALPGKSKGSLNGVFRTVLIGNNVSLLNKEANAPIYSLEDLKRMKEVAKRNDTFELLGNSLAPSIYGHLWIKKAVILLMLGGVEKNLKNGTHLRGDINMMMVGDPSVAKSQLLRAVMNIAPLAISTTGRGSSGVGLTAAVTSDQETGIGSFGKGFRYSEEDDGDVNAPIFVKYDRVLHGHERKMAKRNKNERLTIKFLKKYIHYAKNRIQPKLTDEAADHIATSYAELRDASLNAKSGGGTLPITARTLETMIRLSTAHAKLKLRNEVLMGDVEAALKVLNFAIYHKELTDMEEREQMESELEMKQRNEREAGLGGDVDGRNADPMEVDEVQAVERLEISLERIEAFESILGQHVLANHLDQISISEVELIVNREAPAPYTRPQVESILEDPRLKNLLEYSTLGDWVELGMAVRLCLFLLLLYLGSTARAQMPGFLSLDCGGRDKHIDALGLEWIPDNNTVVGGTAVISTPDEDLKQYTTLRYFPANDKKYCYTLTVQNRTRYLVRATFLYGNFDQSNVYPTFDLSLGASHWSTITISDEYTVEIEELIFLATLPTVSICLSNATTGQPFISTLELRQFNGSLYYTTVETQFFLSLSARINFGAETNESVRYPDDPFDRLWESDSVRRANYLVDVAPGTVKISTTKHVDISYGERPPEKVMQTAVVGVNGTLSYRLDLDGFPGFGWAFSYFAEIEDFQSDETRKFKLFVPGMMALSKPTVDVQENAQGKFRLYEPGYYNVSLPFVFSFEFKKTNDSSLGPILNALEIYKYVQINYGSQDASVINSLISHYTEAEWAHEGGDPCLPASWSWVQCNSDLAPRIVSIDLSGKNLTGSIPIEITKLTSLIELRLDDNFLTGSIPDFGECINLESIHLENNQLTGALPSTFADLPNLRELNVMNNKLSGVIPQGLVNKHISFNYEGNAGLHRQKNGTDHIVVIVICVGIGILILFAILIAYCLFACKRSKNLQKDDATSARPAKKLSSYFSEVATESAHKFALSEIIEATGKFQKKIGSGGFGIVYYGKLKDGKEIAVKVLTNESYQGIREFLNEVTLLSRIHHRNLVTFLGYSQQDGKNILIYEYMHNGTLKEHLRGLASLKRAVCWIKRLEIAEDAARGIEYLHTGCSPTIIHRDLKSSNILLDRNMRAKVADFGLSKPAVDGSHVSSIVRGTVGYLDPEYYTSQQLTEKSDIYSFGIILLELISGQEPISNERSGVNSRNIVAWATSHIEGGNIQAIIDPCLEHEFEMQSMWKVAELAILCVKPQGALRPSISFVLKEIQEAIAIERTSGVTIDPMVTANSPGSSVNLDAVELVGSERNAYFLMSLFNQISGEV</sequence>
<dbReference type="Gene3D" id="3.30.1640.10">
    <property type="entry name" value="mini-chromosome maintenance (MCM) complex, chain A, domain 1"/>
    <property type="match status" value="1"/>
</dbReference>
<dbReference type="InterPro" id="IPR000719">
    <property type="entry name" value="Prot_kinase_dom"/>
</dbReference>
<keyword evidence="7" id="KW-0433">Leucine-rich repeat</keyword>
<keyword evidence="12 26" id="KW-0547">Nucleotide-binding</keyword>
<dbReference type="Pfam" id="PF17207">
    <property type="entry name" value="MCM_OB"/>
    <property type="match status" value="1"/>
</dbReference>
<dbReference type="FunFam" id="2.20.28.10:FF:000008">
    <property type="entry name" value="DNA helicase"/>
    <property type="match status" value="1"/>
</dbReference>
<comment type="similarity">
    <text evidence="3">Belongs to the MCM family.</text>
</comment>
<dbReference type="PROSITE" id="PS50011">
    <property type="entry name" value="PROTEIN_KINASE_DOM"/>
    <property type="match status" value="1"/>
</dbReference>
<dbReference type="Pfam" id="PF17855">
    <property type="entry name" value="MCM_lid"/>
    <property type="match status" value="1"/>
</dbReference>
<dbReference type="Gene3D" id="2.40.50.140">
    <property type="entry name" value="Nucleic acid-binding proteins"/>
    <property type="match status" value="1"/>
</dbReference>
<evidence type="ECO:0000259" key="28">
    <source>
        <dbReference type="PROSITE" id="PS50011"/>
    </source>
</evidence>
<evidence type="ECO:0000256" key="13">
    <source>
        <dbReference type="ARBA" id="ARBA00022777"/>
    </source>
</evidence>
<dbReference type="SUPFAM" id="SSF52540">
    <property type="entry name" value="P-loop containing nucleoside triphosphate hydrolases"/>
    <property type="match status" value="1"/>
</dbReference>
<dbReference type="PANTHER" id="PTHR45631:SF68">
    <property type="entry name" value="REPEAT FAMILY PROTEIN, PUTATIVE, EXPRESSED-RELATED"/>
    <property type="match status" value="1"/>
</dbReference>
<dbReference type="Proteomes" id="UP000636800">
    <property type="component" value="Unassembled WGS sequence"/>
</dbReference>
<evidence type="ECO:0000256" key="22">
    <source>
        <dbReference type="ARBA" id="ARBA00023306"/>
    </source>
</evidence>
<dbReference type="CDD" id="cd14066">
    <property type="entry name" value="STKc_IRAK"/>
    <property type="match status" value="1"/>
</dbReference>
<dbReference type="Pfam" id="PF00493">
    <property type="entry name" value="MCM"/>
    <property type="match status" value="1"/>
</dbReference>
<evidence type="ECO:0008006" key="32">
    <source>
        <dbReference type="Google" id="ProtNLM"/>
    </source>
</evidence>
<evidence type="ECO:0000256" key="25">
    <source>
        <dbReference type="ARBA" id="ARBA00048679"/>
    </source>
</evidence>
<evidence type="ECO:0000256" key="15">
    <source>
        <dbReference type="ARBA" id="ARBA00022806"/>
    </source>
</evidence>
<comment type="subcellular location">
    <subcellularLocation>
        <location evidence="2">Cell membrane</location>
        <topology evidence="2">Single-pass membrane protein</topology>
    </subcellularLocation>
    <subcellularLocation>
        <location evidence="1">Nucleus</location>
    </subcellularLocation>
</comment>
<dbReference type="InterPro" id="IPR017441">
    <property type="entry name" value="Protein_kinase_ATP_BS"/>
</dbReference>
<dbReference type="InterPro" id="IPR008046">
    <property type="entry name" value="Mcm3"/>
</dbReference>
<dbReference type="InterPro" id="IPR027417">
    <property type="entry name" value="P-loop_NTPase"/>
</dbReference>
<dbReference type="Pfam" id="PF12819">
    <property type="entry name" value="Malectin_like"/>
    <property type="match status" value="1"/>
</dbReference>
<dbReference type="OrthoDB" id="407298at2759"/>
<reference evidence="30 31" key="1">
    <citation type="journal article" date="2020" name="Nat. Food">
        <title>A phased Vanilla planifolia genome enables genetic improvement of flavour and production.</title>
        <authorList>
            <person name="Hasing T."/>
            <person name="Tang H."/>
            <person name="Brym M."/>
            <person name="Khazi F."/>
            <person name="Huang T."/>
            <person name="Chambers A.H."/>
        </authorList>
    </citation>
    <scope>NUCLEOTIDE SEQUENCE [LARGE SCALE GENOMIC DNA]</scope>
    <source>
        <tissue evidence="30">Leaf</tissue>
    </source>
</reference>
<evidence type="ECO:0000313" key="31">
    <source>
        <dbReference type="Proteomes" id="UP000636800"/>
    </source>
</evidence>
<feature type="binding site" evidence="26">
    <location>
        <position position="1271"/>
    </location>
    <ligand>
        <name>ATP</name>
        <dbReference type="ChEBI" id="CHEBI:30616"/>
    </ligand>
</feature>
<evidence type="ECO:0000256" key="12">
    <source>
        <dbReference type="ARBA" id="ARBA00022741"/>
    </source>
</evidence>
<dbReference type="InterPro" id="IPR001611">
    <property type="entry name" value="Leu-rich_rpt"/>
</dbReference>
<dbReference type="SUPFAM" id="SSF52058">
    <property type="entry name" value="L domain-like"/>
    <property type="match status" value="1"/>
</dbReference>
<keyword evidence="16 26" id="KW-0067">ATP-binding</keyword>
<dbReference type="InterPro" id="IPR033762">
    <property type="entry name" value="MCM_OB"/>
</dbReference>
<dbReference type="PROSITE" id="PS00108">
    <property type="entry name" value="PROTEIN_KINASE_ST"/>
    <property type="match status" value="1"/>
</dbReference>
<keyword evidence="22" id="KW-0131">Cell cycle</keyword>
<evidence type="ECO:0000256" key="16">
    <source>
        <dbReference type="ARBA" id="ARBA00022840"/>
    </source>
</evidence>
<keyword evidence="9 27" id="KW-0812">Transmembrane</keyword>
<dbReference type="Gene3D" id="3.40.50.300">
    <property type="entry name" value="P-loop containing nucleotide triphosphate hydrolases"/>
    <property type="match status" value="2"/>
</dbReference>
<evidence type="ECO:0000256" key="8">
    <source>
        <dbReference type="ARBA" id="ARBA00022679"/>
    </source>
</evidence>
<evidence type="ECO:0000256" key="2">
    <source>
        <dbReference type="ARBA" id="ARBA00004162"/>
    </source>
</evidence>
<dbReference type="Gene3D" id="3.30.200.20">
    <property type="entry name" value="Phosphorylase Kinase, domain 1"/>
    <property type="match status" value="1"/>
</dbReference>
<accession>A0A835QBC4</accession>
<evidence type="ECO:0000256" key="20">
    <source>
        <dbReference type="ARBA" id="ARBA00023170"/>
    </source>
</evidence>
<name>A0A835QBC4_VANPL</name>
<dbReference type="Gene3D" id="3.80.10.10">
    <property type="entry name" value="Ribonuclease Inhibitor"/>
    <property type="match status" value="1"/>
</dbReference>
<dbReference type="FunFam" id="3.30.200.20:FF:000394">
    <property type="entry name" value="Leucine-rich repeat receptor-like protein kinase"/>
    <property type="match status" value="1"/>
</dbReference>
<evidence type="ECO:0000313" key="30">
    <source>
        <dbReference type="EMBL" id="KAG0467595.1"/>
    </source>
</evidence>
<dbReference type="GO" id="GO:0005634">
    <property type="term" value="C:nucleus"/>
    <property type="evidence" value="ECO:0007669"/>
    <property type="project" value="UniProtKB-SubCell"/>
</dbReference>
<keyword evidence="17 27" id="KW-1133">Transmembrane helix</keyword>
<dbReference type="FunFam" id="3.40.50.300:FF:003812">
    <property type="entry name" value="MCM / cell division control protein 21"/>
    <property type="match status" value="1"/>
</dbReference>
<evidence type="ECO:0000256" key="14">
    <source>
        <dbReference type="ARBA" id="ARBA00022801"/>
    </source>
</evidence>
<keyword evidence="20" id="KW-0675">Receptor</keyword>
<evidence type="ECO:0000256" key="6">
    <source>
        <dbReference type="ARBA" id="ARBA00022553"/>
    </source>
</evidence>
<feature type="transmembrane region" description="Helical" evidence="27">
    <location>
        <begin position="1172"/>
        <end position="1196"/>
    </location>
</feature>
<evidence type="ECO:0000256" key="21">
    <source>
        <dbReference type="ARBA" id="ARBA00023242"/>
    </source>
</evidence>
<keyword evidence="19 27" id="KW-0472">Membrane</keyword>
<evidence type="ECO:0000256" key="19">
    <source>
        <dbReference type="ARBA" id="ARBA00023136"/>
    </source>
</evidence>
<dbReference type="Gene3D" id="1.10.510.10">
    <property type="entry name" value="Transferase(Phosphotransferase) domain 1"/>
    <property type="match status" value="1"/>
</dbReference>
<feature type="domain" description="Protein kinase" evidence="28">
    <location>
        <begin position="1243"/>
        <end position="1518"/>
    </location>
</feature>
<dbReference type="PANTHER" id="PTHR45631">
    <property type="entry name" value="OS07G0107800 PROTEIN-RELATED"/>
    <property type="match status" value="1"/>
</dbReference>
<dbReference type="SUPFAM" id="SSF56112">
    <property type="entry name" value="Protein kinase-like (PK-like)"/>
    <property type="match status" value="1"/>
</dbReference>
<dbReference type="PRINTS" id="PR01659">
    <property type="entry name" value="MCMPROTEIN3"/>
</dbReference>
<dbReference type="PROSITE" id="PS50051">
    <property type="entry name" value="MCM_2"/>
    <property type="match status" value="1"/>
</dbReference>
<dbReference type="Gene3D" id="2.20.28.10">
    <property type="match status" value="1"/>
</dbReference>
<dbReference type="GO" id="GO:0005886">
    <property type="term" value="C:plasma membrane"/>
    <property type="evidence" value="ECO:0007669"/>
    <property type="project" value="UniProtKB-SubCell"/>
</dbReference>
<dbReference type="InterPro" id="IPR041562">
    <property type="entry name" value="MCM_lid"/>
</dbReference>
<dbReference type="InterPro" id="IPR032675">
    <property type="entry name" value="LRR_dom_sf"/>
</dbReference>
<protein>
    <recommendedName>
        <fullName evidence="32">DNA helicase</fullName>
    </recommendedName>
</protein>
<keyword evidence="10" id="KW-0235">DNA replication</keyword>
<dbReference type="SUPFAM" id="SSF50249">
    <property type="entry name" value="Nucleic acid-binding proteins"/>
    <property type="match status" value="1"/>
</dbReference>
<keyword evidence="6" id="KW-0597">Phosphoprotein</keyword>
<comment type="similarity">
    <text evidence="4">Belongs to the protein kinase superfamily. TKL Ser/Thr protein kinase family. ROCO subfamily.</text>
</comment>
<feature type="domain" description="MCM C-terminal AAA(+) ATPase" evidence="29">
    <location>
        <begin position="290"/>
        <end position="384"/>
    </location>
</feature>
<dbReference type="PROSITE" id="PS00107">
    <property type="entry name" value="PROTEIN_KINASE_ATP"/>
    <property type="match status" value="1"/>
</dbReference>
<keyword evidence="31" id="KW-1185">Reference proteome</keyword>
<keyword evidence="5" id="KW-0723">Serine/threonine-protein kinase</keyword>